<dbReference type="Pfam" id="PF25917">
    <property type="entry name" value="BSH_RND"/>
    <property type="match status" value="1"/>
</dbReference>
<dbReference type="EMBL" id="BSDR01000001">
    <property type="protein sequence ID" value="GLI34366.1"/>
    <property type="molecule type" value="Genomic_DNA"/>
</dbReference>
<dbReference type="Gene3D" id="2.40.50.100">
    <property type="match status" value="2"/>
</dbReference>
<accession>A0A9W6CYY2</accession>
<dbReference type="SUPFAM" id="SSF111369">
    <property type="entry name" value="HlyD-like secretion proteins"/>
    <property type="match status" value="3"/>
</dbReference>
<sequence length="394" mass="43995">MKKFSLIFILIIACSAVGFFLYKKFFPKSEVKVLESAKVERGNIRGVLVETGIIKSQVGALVKIGARITGTVVQMNVKIGDRVKKGDLIALIDDREILQSIQRQRAALASAQNTLLQVERTYPERIKEARASFTYNKLNYEREQQLIKKDYTTADAVDKARSDFNATQANLKRLQEEYKTQGDIARANVDQAAAQIKQLEVNLSYTRIYAPIDGLVSDVTIQEGETIVTGLQVANLVTVIDPTLLEMWIYVDETDVGKAKTGQSVEYYVDTYPDRIFHGTIHRLNPEPVVKDNIVYYLAIVQVPKDDAAFLKPEMTSHVKIIYEEKRDILTAPNAAVKFEAGKQIAYKVIGPNKVEKLELKTGIRGEEQTEIVSGATEGEVLATKIILPVSSKP</sequence>
<comment type="caution">
    <text evidence="4">The sequence shown here is derived from an EMBL/GenBank/DDBJ whole genome shotgun (WGS) entry which is preliminary data.</text>
</comment>
<evidence type="ECO:0000259" key="3">
    <source>
        <dbReference type="Pfam" id="PF25917"/>
    </source>
</evidence>
<dbReference type="GO" id="GO:0030313">
    <property type="term" value="C:cell envelope"/>
    <property type="evidence" value="ECO:0007669"/>
    <property type="project" value="UniProtKB-SubCell"/>
</dbReference>
<comment type="subcellular location">
    <subcellularLocation>
        <location evidence="1">Cell envelope</location>
    </subcellularLocation>
</comment>
<proteinExistence type="predicted"/>
<evidence type="ECO:0000256" key="1">
    <source>
        <dbReference type="ARBA" id="ARBA00004196"/>
    </source>
</evidence>
<keyword evidence="2" id="KW-0175">Coiled coil</keyword>
<reference evidence="4" key="1">
    <citation type="submission" date="2022-12" db="EMBL/GenBank/DDBJ databases">
        <title>Reference genome sequencing for broad-spectrum identification of bacterial and archaeal isolates by mass spectrometry.</title>
        <authorList>
            <person name="Sekiguchi Y."/>
            <person name="Tourlousse D.M."/>
        </authorList>
    </citation>
    <scope>NUCLEOTIDE SEQUENCE</scope>
    <source>
        <strain evidence="4">ASRB1</strain>
    </source>
</reference>
<dbReference type="Gene3D" id="2.40.420.20">
    <property type="match status" value="1"/>
</dbReference>
<evidence type="ECO:0000313" key="4">
    <source>
        <dbReference type="EMBL" id="GLI34366.1"/>
    </source>
</evidence>
<dbReference type="Gene3D" id="2.40.30.170">
    <property type="match status" value="1"/>
</dbReference>
<dbReference type="InterPro" id="IPR050465">
    <property type="entry name" value="UPF0194_transport"/>
</dbReference>
<protein>
    <submittedName>
        <fullName evidence="4">RND transporter</fullName>
    </submittedName>
</protein>
<evidence type="ECO:0000313" key="5">
    <source>
        <dbReference type="Proteomes" id="UP001144372"/>
    </source>
</evidence>
<dbReference type="RefSeq" id="WP_281793619.1">
    <property type="nucleotide sequence ID" value="NZ_BSDR01000001.1"/>
</dbReference>
<organism evidence="4 5">
    <name type="scientific">Desulforhabdus amnigena</name>
    <dbReference type="NCBI Taxonomy" id="40218"/>
    <lineage>
        <taxon>Bacteria</taxon>
        <taxon>Pseudomonadati</taxon>
        <taxon>Thermodesulfobacteriota</taxon>
        <taxon>Syntrophobacteria</taxon>
        <taxon>Syntrophobacterales</taxon>
        <taxon>Syntrophobacteraceae</taxon>
        <taxon>Desulforhabdus</taxon>
    </lineage>
</organism>
<evidence type="ECO:0000256" key="2">
    <source>
        <dbReference type="ARBA" id="ARBA00023054"/>
    </source>
</evidence>
<gene>
    <name evidence="4" type="ORF">DAMNIGENAA_17990</name>
</gene>
<dbReference type="Proteomes" id="UP001144372">
    <property type="component" value="Unassembled WGS sequence"/>
</dbReference>
<dbReference type="PANTHER" id="PTHR32347">
    <property type="entry name" value="EFFLUX SYSTEM COMPONENT YKNX-RELATED"/>
    <property type="match status" value="1"/>
</dbReference>
<name>A0A9W6CYY2_9BACT</name>
<keyword evidence="5" id="KW-1185">Reference proteome</keyword>
<feature type="domain" description="Multidrug resistance protein MdtA-like barrel-sandwich hybrid" evidence="3">
    <location>
        <begin position="62"/>
        <end position="238"/>
    </location>
</feature>
<dbReference type="InterPro" id="IPR058625">
    <property type="entry name" value="MdtA-like_BSH"/>
</dbReference>
<dbReference type="PANTHER" id="PTHR32347:SF14">
    <property type="entry name" value="EFFLUX SYSTEM COMPONENT YKNX-RELATED"/>
    <property type="match status" value="1"/>
</dbReference>
<dbReference type="AlphaFoldDB" id="A0A9W6CYY2"/>